<dbReference type="GO" id="GO:0007165">
    <property type="term" value="P:signal transduction"/>
    <property type="evidence" value="ECO:0007669"/>
    <property type="project" value="UniProtKB-KW"/>
</dbReference>
<keyword evidence="6" id="KW-1185">Reference proteome</keyword>
<dbReference type="Pfam" id="PF00015">
    <property type="entry name" value="MCPsignal"/>
    <property type="match status" value="1"/>
</dbReference>
<keyword evidence="3" id="KW-1133">Transmembrane helix</keyword>
<feature type="domain" description="Methyl-accepting transducer" evidence="4">
    <location>
        <begin position="212"/>
        <end position="462"/>
    </location>
</feature>
<dbReference type="AlphaFoldDB" id="A0A401UMM5"/>
<feature type="transmembrane region" description="Helical" evidence="3">
    <location>
        <begin position="45"/>
        <end position="62"/>
    </location>
</feature>
<dbReference type="OrthoDB" id="2542987at2"/>
<feature type="transmembrane region" description="Helical" evidence="3">
    <location>
        <begin position="71"/>
        <end position="91"/>
    </location>
</feature>
<keyword evidence="3" id="KW-0472">Membrane</keyword>
<dbReference type="PROSITE" id="PS50111">
    <property type="entry name" value="CHEMOTAXIS_TRANSDUC_2"/>
    <property type="match status" value="1"/>
</dbReference>
<accession>A0A401UMM5</accession>
<dbReference type="SUPFAM" id="SSF58104">
    <property type="entry name" value="Methyl-accepting chemotaxis protein (MCP) signaling domain"/>
    <property type="match status" value="1"/>
</dbReference>
<feature type="transmembrane region" description="Helical" evidence="3">
    <location>
        <begin position="111"/>
        <end position="131"/>
    </location>
</feature>
<evidence type="ECO:0000256" key="2">
    <source>
        <dbReference type="PROSITE-ProRule" id="PRU00284"/>
    </source>
</evidence>
<feature type="transmembrane region" description="Helical" evidence="3">
    <location>
        <begin position="143"/>
        <end position="166"/>
    </location>
</feature>
<sequence length="494" mass="53969">MYGGKGTRDRNKKTLKFNIIAIWVSTIVLTLQTAVAQGINAGLEVLIVTGISSIIASIFYISKMNFRIKGLLVNLSPLFGCLYLAYLQGGLESGVLIYNACLLLVALYSDIILLCIYGFILDFSLILMYILSPKSILGTSMEFRGFISSLAIITLSIFLLCLLTKWSSELIRESLEKEEKTLDLLGKLENTMEGIDKSTEVLNGSIGKCNVNINMVKEISESVVSAVNEMTSGITMQADNVNNISQTIISTSNTVEQSKEISRKIVTVSEVVNNDVTEGTQQIKELDKQMSIIKKAVKSSLDTVVTLQNQMCDIDKFLAGIKNIAEQTNLLALNASIEASRAGEAGRGFSVVASEVGKLAEESNSTVENIYKIIKSTSKTTSVALGEAQKGNEAVNIGDQIARKLYGTFENLITTFEELNLHISKQSHVISDVKDTFAVVDTEVQNIAAVSQEYAATTEEILSVIHEQNNKISDIAQEIQEISNISNELNKIIK</sequence>
<organism evidence="5 6">
    <name type="scientific">Clostridium tagluense</name>
    <dbReference type="NCBI Taxonomy" id="360422"/>
    <lineage>
        <taxon>Bacteria</taxon>
        <taxon>Bacillati</taxon>
        <taxon>Bacillota</taxon>
        <taxon>Clostridia</taxon>
        <taxon>Eubacteriales</taxon>
        <taxon>Clostridiaceae</taxon>
        <taxon>Clostridium</taxon>
    </lineage>
</organism>
<name>A0A401UMM5_9CLOT</name>
<keyword evidence="1 2" id="KW-0807">Transducer</keyword>
<dbReference type="GO" id="GO:0016020">
    <property type="term" value="C:membrane"/>
    <property type="evidence" value="ECO:0007669"/>
    <property type="project" value="InterPro"/>
</dbReference>
<protein>
    <submittedName>
        <fullName evidence="5">Chemotaxis protein</fullName>
    </submittedName>
</protein>
<evidence type="ECO:0000313" key="5">
    <source>
        <dbReference type="EMBL" id="GCD10785.1"/>
    </source>
</evidence>
<evidence type="ECO:0000256" key="1">
    <source>
        <dbReference type="ARBA" id="ARBA00023224"/>
    </source>
</evidence>
<dbReference type="Proteomes" id="UP000287872">
    <property type="component" value="Unassembled WGS sequence"/>
</dbReference>
<gene>
    <name evidence="5" type="ORF">Ctaglu_24080</name>
</gene>
<dbReference type="SMART" id="SM00283">
    <property type="entry name" value="MA"/>
    <property type="match status" value="1"/>
</dbReference>
<dbReference type="Gene3D" id="1.10.287.950">
    <property type="entry name" value="Methyl-accepting chemotaxis protein"/>
    <property type="match status" value="1"/>
</dbReference>
<keyword evidence="3" id="KW-0812">Transmembrane</keyword>
<evidence type="ECO:0000313" key="6">
    <source>
        <dbReference type="Proteomes" id="UP000287872"/>
    </source>
</evidence>
<evidence type="ECO:0000259" key="4">
    <source>
        <dbReference type="PROSITE" id="PS50111"/>
    </source>
</evidence>
<feature type="transmembrane region" description="Helical" evidence="3">
    <location>
        <begin position="20"/>
        <end position="39"/>
    </location>
</feature>
<evidence type="ECO:0000256" key="3">
    <source>
        <dbReference type="SAM" id="Phobius"/>
    </source>
</evidence>
<dbReference type="InterPro" id="IPR004089">
    <property type="entry name" value="MCPsignal_dom"/>
</dbReference>
<dbReference type="RefSeq" id="WP_125002003.1">
    <property type="nucleotide sequence ID" value="NZ_BHYK01000012.1"/>
</dbReference>
<dbReference type="EMBL" id="BHYK01000012">
    <property type="protein sequence ID" value="GCD10785.1"/>
    <property type="molecule type" value="Genomic_DNA"/>
</dbReference>
<dbReference type="PANTHER" id="PTHR32089">
    <property type="entry name" value="METHYL-ACCEPTING CHEMOTAXIS PROTEIN MCPB"/>
    <property type="match status" value="1"/>
</dbReference>
<comment type="caution">
    <text evidence="5">The sequence shown here is derived from an EMBL/GenBank/DDBJ whole genome shotgun (WGS) entry which is preliminary data.</text>
</comment>
<dbReference type="PANTHER" id="PTHR32089:SF112">
    <property type="entry name" value="LYSOZYME-LIKE PROTEIN-RELATED"/>
    <property type="match status" value="1"/>
</dbReference>
<reference evidence="5 6" key="1">
    <citation type="submission" date="2018-11" db="EMBL/GenBank/DDBJ databases">
        <title>Genome sequencing and assembly of Clostridium tagluense strain A121.</title>
        <authorList>
            <person name="Murakami T."/>
            <person name="Segawa T."/>
            <person name="Shcherbakova V.A."/>
            <person name="Mori H."/>
            <person name="Yoshimura Y."/>
        </authorList>
    </citation>
    <scope>NUCLEOTIDE SEQUENCE [LARGE SCALE GENOMIC DNA]</scope>
    <source>
        <strain evidence="5 6">A121</strain>
    </source>
</reference>
<proteinExistence type="predicted"/>